<reference evidence="4 5" key="1">
    <citation type="submission" date="2014-11" db="EMBL/GenBank/DDBJ databases">
        <title>Genetic blueprint of the zoonotic pathogen Toxocara canis.</title>
        <authorList>
            <person name="Zhu X.-Q."/>
            <person name="Korhonen P.K."/>
            <person name="Cai H."/>
            <person name="Young N.D."/>
            <person name="Nejsum P."/>
            <person name="von Samson-Himmelstjerna G."/>
            <person name="Boag P.R."/>
            <person name="Tan P."/>
            <person name="Li Q."/>
            <person name="Min J."/>
            <person name="Yang Y."/>
            <person name="Wang X."/>
            <person name="Fang X."/>
            <person name="Hall R.S."/>
            <person name="Hofmann A."/>
            <person name="Sternberg P.W."/>
            <person name="Jex A.R."/>
            <person name="Gasser R.B."/>
        </authorList>
    </citation>
    <scope>NUCLEOTIDE SEQUENCE [LARGE SCALE GENOMIC DNA]</scope>
    <source>
        <strain evidence="4">PN_DK_2014</strain>
    </source>
</reference>
<feature type="domain" description="ShKT" evidence="3">
    <location>
        <begin position="145"/>
        <end position="181"/>
    </location>
</feature>
<evidence type="ECO:0000259" key="3">
    <source>
        <dbReference type="PROSITE" id="PS51670"/>
    </source>
</evidence>
<feature type="chain" id="PRO_5002077643" description="ShKT domain-containing protein" evidence="2">
    <location>
        <begin position="23"/>
        <end position="195"/>
    </location>
</feature>
<dbReference type="OrthoDB" id="10644349at2759"/>
<evidence type="ECO:0000313" key="4">
    <source>
        <dbReference type="EMBL" id="KHN85139.1"/>
    </source>
</evidence>
<evidence type="ECO:0000256" key="2">
    <source>
        <dbReference type="SAM" id="SignalP"/>
    </source>
</evidence>
<sequence length="195" mass="21387">MVALATLLAVFTTFGTYDMCLALYECKAPQNTDFGCVDTHSEKGLCEYLFGAKTGEKSRIACTDSNAVAVSLAQRCLKTCKMCCHDPRYNCQDKNITDLSMKDFCTNIKQLNLCGDRRDDEVTLLLASECPMSCGYCDYGGYGQCANKESTDTCRKLANSCNHPTMGSYVKSICKFTCGDCIHDGAVPQRSTPKL</sequence>
<comment type="caution">
    <text evidence="4">The sequence shown here is derived from an EMBL/GenBank/DDBJ whole genome shotgun (WGS) entry which is preliminary data.</text>
</comment>
<comment type="caution">
    <text evidence="1">Lacks conserved residue(s) required for the propagation of feature annotation.</text>
</comment>
<protein>
    <recommendedName>
        <fullName evidence="3">ShKT domain-containing protein</fullName>
    </recommendedName>
</protein>
<gene>
    <name evidence="4" type="ORF">Tcan_13777</name>
</gene>
<dbReference type="PANTHER" id="PTHR21724">
    <property type="entry name" value="SHKT DOMAIN-CONTAINING PROTEIN"/>
    <property type="match status" value="1"/>
</dbReference>
<dbReference type="SMART" id="SM00254">
    <property type="entry name" value="ShKT"/>
    <property type="match status" value="3"/>
</dbReference>
<dbReference type="Pfam" id="PF01549">
    <property type="entry name" value="ShK"/>
    <property type="match status" value="1"/>
</dbReference>
<keyword evidence="5" id="KW-1185">Reference proteome</keyword>
<proteinExistence type="predicted"/>
<keyword evidence="2" id="KW-0732">Signal</keyword>
<accession>A0A0B2VUQ0</accession>
<evidence type="ECO:0000256" key="1">
    <source>
        <dbReference type="PROSITE-ProRule" id="PRU01005"/>
    </source>
</evidence>
<evidence type="ECO:0000313" key="5">
    <source>
        <dbReference type="Proteomes" id="UP000031036"/>
    </source>
</evidence>
<dbReference type="AlphaFoldDB" id="A0A0B2VUQ0"/>
<organism evidence="4 5">
    <name type="scientific">Toxocara canis</name>
    <name type="common">Canine roundworm</name>
    <dbReference type="NCBI Taxonomy" id="6265"/>
    <lineage>
        <taxon>Eukaryota</taxon>
        <taxon>Metazoa</taxon>
        <taxon>Ecdysozoa</taxon>
        <taxon>Nematoda</taxon>
        <taxon>Chromadorea</taxon>
        <taxon>Rhabditida</taxon>
        <taxon>Spirurina</taxon>
        <taxon>Ascaridomorpha</taxon>
        <taxon>Ascaridoidea</taxon>
        <taxon>Toxocaridae</taxon>
        <taxon>Toxocara</taxon>
    </lineage>
</organism>
<dbReference type="PROSITE" id="PS51670">
    <property type="entry name" value="SHKT"/>
    <property type="match status" value="1"/>
</dbReference>
<feature type="signal peptide" evidence="2">
    <location>
        <begin position="1"/>
        <end position="22"/>
    </location>
</feature>
<name>A0A0B2VUQ0_TOXCA</name>
<dbReference type="EMBL" id="JPKZ01000853">
    <property type="protein sequence ID" value="KHN85139.1"/>
    <property type="molecule type" value="Genomic_DNA"/>
</dbReference>
<dbReference type="InterPro" id="IPR003582">
    <property type="entry name" value="ShKT_dom"/>
</dbReference>
<dbReference type="PANTHER" id="PTHR21724:SF109">
    <property type="entry name" value="SHKT DOMAIN-CONTAINING PROTEIN"/>
    <property type="match status" value="1"/>
</dbReference>
<dbReference type="Proteomes" id="UP000031036">
    <property type="component" value="Unassembled WGS sequence"/>
</dbReference>